<feature type="domain" description="Antitoxin Xre/MbcA/ParS-like toxin-binding" evidence="1">
    <location>
        <begin position="39"/>
        <end position="86"/>
    </location>
</feature>
<evidence type="ECO:0000313" key="2">
    <source>
        <dbReference type="EMBL" id="SNS89990.1"/>
    </source>
</evidence>
<dbReference type="AlphaFoldDB" id="A0A239I8Q9"/>
<gene>
    <name evidence="2" type="ORF">SAMN06295912_12257</name>
</gene>
<dbReference type="RefSeq" id="WP_089220656.1">
    <property type="nucleotide sequence ID" value="NZ_FZOS01000022.1"/>
</dbReference>
<evidence type="ECO:0000259" key="1">
    <source>
        <dbReference type="Pfam" id="PF09722"/>
    </source>
</evidence>
<dbReference type="InterPro" id="IPR024467">
    <property type="entry name" value="Xre/MbcA/ParS-like_toxin-bd"/>
</dbReference>
<dbReference type="EMBL" id="FZOS01000022">
    <property type="protein sequence ID" value="SNS89990.1"/>
    <property type="molecule type" value="Genomic_DNA"/>
</dbReference>
<dbReference type="OrthoDB" id="428683at2"/>
<organism evidence="2 3">
    <name type="scientific">Edaphosphingomonas laterariae</name>
    <dbReference type="NCBI Taxonomy" id="861865"/>
    <lineage>
        <taxon>Bacteria</taxon>
        <taxon>Pseudomonadati</taxon>
        <taxon>Pseudomonadota</taxon>
        <taxon>Alphaproteobacteria</taxon>
        <taxon>Sphingomonadales</taxon>
        <taxon>Rhizorhabdaceae</taxon>
        <taxon>Edaphosphingomonas</taxon>
    </lineage>
</organism>
<accession>A0A239I8Q9</accession>
<dbReference type="Pfam" id="PF09722">
    <property type="entry name" value="Xre_MbcA_ParS_C"/>
    <property type="match status" value="1"/>
</dbReference>
<keyword evidence="3" id="KW-1185">Reference proteome</keyword>
<name>A0A239I8Q9_9SPHN</name>
<reference evidence="3" key="1">
    <citation type="submission" date="2017-06" db="EMBL/GenBank/DDBJ databases">
        <authorList>
            <person name="Varghese N."/>
            <person name="Submissions S."/>
        </authorList>
    </citation>
    <scope>NUCLEOTIDE SEQUENCE [LARGE SCALE GENOMIC DNA]</scope>
    <source>
        <strain evidence="3">LNB2</strain>
    </source>
</reference>
<protein>
    <recommendedName>
        <fullName evidence="1">Antitoxin Xre/MbcA/ParS-like toxin-binding domain-containing protein</fullName>
    </recommendedName>
</protein>
<proteinExistence type="predicted"/>
<dbReference type="Proteomes" id="UP000198281">
    <property type="component" value="Unassembled WGS sequence"/>
</dbReference>
<evidence type="ECO:0000313" key="3">
    <source>
        <dbReference type="Proteomes" id="UP000198281"/>
    </source>
</evidence>
<sequence length="104" mass="11347">MISDQRAIAAAWQLSADGDQRLARASTAHVAACHDIDQALLHLLGERRQVVRWLRRPQPPLYHGRPLDIILATPAGAHQIRRLLLAELAARDPGDGIVAAALAR</sequence>